<dbReference type="OrthoDB" id="504708at2759"/>
<organism evidence="1 2">
    <name type="scientific">Araneus ventricosus</name>
    <name type="common">Orbweaver spider</name>
    <name type="synonym">Epeira ventricosa</name>
    <dbReference type="NCBI Taxonomy" id="182803"/>
    <lineage>
        <taxon>Eukaryota</taxon>
        <taxon>Metazoa</taxon>
        <taxon>Ecdysozoa</taxon>
        <taxon>Arthropoda</taxon>
        <taxon>Chelicerata</taxon>
        <taxon>Arachnida</taxon>
        <taxon>Araneae</taxon>
        <taxon>Araneomorphae</taxon>
        <taxon>Entelegynae</taxon>
        <taxon>Araneoidea</taxon>
        <taxon>Araneidae</taxon>
        <taxon>Araneus</taxon>
    </lineage>
</organism>
<evidence type="ECO:0000313" key="2">
    <source>
        <dbReference type="Proteomes" id="UP000499080"/>
    </source>
</evidence>
<comment type="caution">
    <text evidence="1">The sequence shown here is derived from an EMBL/GenBank/DDBJ whole genome shotgun (WGS) entry which is preliminary data.</text>
</comment>
<sequence length="178" mass="20377">MPPPSILSFATLQKPAPLLRSNLAYVDFNVRQAFNTVIFCQDCKPKLANKAIVIPLRDPIIVGLYFHAGWLRLNQNYLDALVQWMDEVLGKNDVYFVTMTQVLQWMQSPTELSGIRDFAPWKEKCDVKGQAYCSLPNACPLSSRELPGETIRLHTCMECPQNYPWIEDPTGDYFAFKK</sequence>
<evidence type="ECO:0000313" key="1">
    <source>
        <dbReference type="EMBL" id="GBN70981.1"/>
    </source>
</evidence>
<dbReference type="AlphaFoldDB" id="A0A4Y2R5R3"/>
<dbReference type="Gene3D" id="3.20.20.370">
    <property type="entry name" value="Glycoside hydrolase/deacetylase"/>
    <property type="match status" value="1"/>
</dbReference>
<dbReference type="PANTHER" id="PTHR45985">
    <property type="match status" value="1"/>
</dbReference>
<dbReference type="SUPFAM" id="SSF88713">
    <property type="entry name" value="Glycoside hydrolase/deacetylase"/>
    <property type="match status" value="1"/>
</dbReference>
<dbReference type="InterPro" id="IPR011330">
    <property type="entry name" value="Glyco_hydro/deAcase_b/a-brl"/>
</dbReference>
<accession>A0A4Y2R5R3</accession>
<dbReference type="InterPro" id="IPR052740">
    <property type="entry name" value="CE4"/>
</dbReference>
<dbReference type="PANTHER" id="PTHR45985:SF6">
    <property type="entry name" value="FI03450P"/>
    <property type="match status" value="1"/>
</dbReference>
<proteinExistence type="predicted"/>
<reference evidence="1 2" key="1">
    <citation type="journal article" date="2019" name="Sci. Rep.">
        <title>Orb-weaving spider Araneus ventricosus genome elucidates the spidroin gene catalogue.</title>
        <authorList>
            <person name="Kono N."/>
            <person name="Nakamura H."/>
            <person name="Ohtoshi R."/>
            <person name="Moran D.A.P."/>
            <person name="Shinohara A."/>
            <person name="Yoshida Y."/>
            <person name="Fujiwara M."/>
            <person name="Mori M."/>
            <person name="Tomita M."/>
            <person name="Arakawa K."/>
        </authorList>
    </citation>
    <scope>NUCLEOTIDE SEQUENCE [LARGE SCALE GENOMIC DNA]</scope>
</reference>
<keyword evidence="2" id="KW-1185">Reference proteome</keyword>
<gene>
    <name evidence="1" type="ORF">AVEN_55397_2</name>
</gene>
<dbReference type="EMBL" id="BGPR01015886">
    <property type="protein sequence ID" value="GBN70981.1"/>
    <property type="molecule type" value="Genomic_DNA"/>
</dbReference>
<dbReference type="Proteomes" id="UP000499080">
    <property type="component" value="Unassembled WGS sequence"/>
</dbReference>
<name>A0A4Y2R5R3_ARAVE</name>
<protein>
    <submittedName>
        <fullName evidence="1">Uncharacterized protein</fullName>
    </submittedName>
</protein>
<dbReference type="GO" id="GO:0005975">
    <property type="term" value="P:carbohydrate metabolic process"/>
    <property type="evidence" value="ECO:0007669"/>
    <property type="project" value="InterPro"/>
</dbReference>